<reference evidence="3" key="1">
    <citation type="submission" date="2022-12" db="EMBL/GenBank/DDBJ databases">
        <authorList>
            <person name="Petersen C."/>
        </authorList>
    </citation>
    <scope>NUCLEOTIDE SEQUENCE</scope>
    <source>
        <strain evidence="3">IBT 29677</strain>
    </source>
</reference>
<evidence type="ECO:0000313" key="3">
    <source>
        <dbReference type="EMBL" id="KAJ5388295.1"/>
    </source>
</evidence>
<dbReference type="EMBL" id="JAPZBU010000009">
    <property type="protein sequence ID" value="KAJ5388295.1"/>
    <property type="molecule type" value="Genomic_DNA"/>
</dbReference>
<dbReference type="Pfam" id="PF14269">
    <property type="entry name" value="Arylsulfotran_2"/>
    <property type="match status" value="1"/>
</dbReference>
<evidence type="ECO:0000313" key="4">
    <source>
        <dbReference type="Proteomes" id="UP001147747"/>
    </source>
</evidence>
<evidence type="ECO:0008006" key="5">
    <source>
        <dbReference type="Google" id="ProtNLM"/>
    </source>
</evidence>
<organism evidence="3 4">
    <name type="scientific">Penicillium cosmopolitanum</name>
    <dbReference type="NCBI Taxonomy" id="1131564"/>
    <lineage>
        <taxon>Eukaryota</taxon>
        <taxon>Fungi</taxon>
        <taxon>Dikarya</taxon>
        <taxon>Ascomycota</taxon>
        <taxon>Pezizomycotina</taxon>
        <taxon>Eurotiomycetes</taxon>
        <taxon>Eurotiomycetidae</taxon>
        <taxon>Eurotiales</taxon>
        <taxon>Aspergillaceae</taxon>
        <taxon>Penicillium</taxon>
    </lineage>
</organism>
<evidence type="ECO:0000256" key="1">
    <source>
        <dbReference type="SAM" id="Phobius"/>
    </source>
</evidence>
<keyword evidence="1" id="KW-0812">Transmembrane</keyword>
<sequence length="629" mass="71070">MLWSGLLLLCLHNVAAAWEHTDDDLMTFKTLPDVRAVKFDIEHLDRDRAAPGYWFVSPYLHFAPDGPTSAFEPFQVGPHIYDQDGRLVWTGSIMFDNHNVFDFRGINSFGNETHISMIQQFPFNDDHRGYGLVMNPNFEIIRKVALRGDLGLFDIHEFNVLDTGKSALVTTYTTQEISLEEYNRPDEKTQLEVGGFAELDLTTAQVLHEWKSYNQISLAETVHYSPLSRVEEDPGWDYVHINSVDKNSAGDYLLSMRFTNTLYMVSGADGHIMWRLNGRRNGEFDQDFIFSKQHDAKFLHSEGTHHIISLLNNASDEEFNDESVSSALVIEIETSTTPMTARAIRRYKRPDEDLTRLRGNAQVLPNKNMFACWSQGGYISEFTEDGELVMSARFTSPRFSNYRAYKNEFVGRPTLPPDMVASVHGTDETNLVTSIWVSWNGATEVATWSFYARKSQFDNPVFIGNVTKLDFETMFIARGYLDWITAEAIDRNGEALGSSNVHRTDFPDWDAVGWTGFSGELPKPQDPGVLYPSGDGVADENDIDNGPVPSSDGTAKAEVIKATQMLSKAQSAVRNIGGLFALVLLLAMMATVMGAFMLIRGWRVRFYQQVKLEEGLPEEETRLRQSEDD</sequence>
<keyword evidence="1" id="KW-0472">Membrane</keyword>
<feature type="signal peptide" evidence="2">
    <location>
        <begin position="1"/>
        <end position="16"/>
    </location>
</feature>
<dbReference type="InterPro" id="IPR039535">
    <property type="entry name" value="ASST-like"/>
</dbReference>
<reference evidence="3" key="2">
    <citation type="journal article" date="2023" name="IMA Fungus">
        <title>Comparative genomic study of the Penicillium genus elucidates a diverse pangenome and 15 lateral gene transfer events.</title>
        <authorList>
            <person name="Petersen C."/>
            <person name="Sorensen T."/>
            <person name="Nielsen M.R."/>
            <person name="Sondergaard T.E."/>
            <person name="Sorensen J.L."/>
            <person name="Fitzpatrick D.A."/>
            <person name="Frisvad J.C."/>
            <person name="Nielsen K.L."/>
        </authorList>
    </citation>
    <scope>NUCLEOTIDE SEQUENCE</scope>
    <source>
        <strain evidence="3">IBT 29677</strain>
    </source>
</reference>
<dbReference type="Proteomes" id="UP001147747">
    <property type="component" value="Unassembled WGS sequence"/>
</dbReference>
<dbReference type="PANTHER" id="PTHR35340:SF8">
    <property type="entry name" value="ASST-DOMAIN-CONTAINING PROTEIN"/>
    <property type="match status" value="1"/>
</dbReference>
<feature type="chain" id="PRO_5040747752" description="ASST-domain-containing protein" evidence="2">
    <location>
        <begin position="17"/>
        <end position="629"/>
    </location>
</feature>
<dbReference type="OrthoDB" id="5427350at2759"/>
<dbReference type="PANTHER" id="PTHR35340">
    <property type="entry name" value="PQQ ENZYME REPEAT PROTEIN-RELATED"/>
    <property type="match status" value="1"/>
</dbReference>
<protein>
    <recommendedName>
        <fullName evidence="5">ASST-domain-containing protein</fullName>
    </recommendedName>
</protein>
<dbReference type="InterPro" id="IPR053143">
    <property type="entry name" value="Arylsulfate_ST"/>
</dbReference>
<keyword evidence="4" id="KW-1185">Reference proteome</keyword>
<keyword evidence="1" id="KW-1133">Transmembrane helix</keyword>
<dbReference type="GeneID" id="81374453"/>
<dbReference type="AlphaFoldDB" id="A0A9X0B4Z3"/>
<name>A0A9X0B4Z3_9EURO</name>
<dbReference type="RefSeq" id="XP_056486093.1">
    <property type="nucleotide sequence ID" value="XM_056635473.1"/>
</dbReference>
<comment type="caution">
    <text evidence="3">The sequence shown here is derived from an EMBL/GenBank/DDBJ whole genome shotgun (WGS) entry which is preliminary data.</text>
</comment>
<keyword evidence="2" id="KW-0732">Signal</keyword>
<proteinExistence type="predicted"/>
<feature type="transmembrane region" description="Helical" evidence="1">
    <location>
        <begin position="576"/>
        <end position="599"/>
    </location>
</feature>
<accession>A0A9X0B4Z3</accession>
<gene>
    <name evidence="3" type="ORF">N7509_010836</name>
</gene>
<evidence type="ECO:0000256" key="2">
    <source>
        <dbReference type="SAM" id="SignalP"/>
    </source>
</evidence>